<dbReference type="InterPro" id="IPR026030">
    <property type="entry name" value="Pur-cyt_permease_Fcy2/21/22"/>
</dbReference>
<evidence type="ECO:0000256" key="9">
    <source>
        <dbReference type="SAM" id="Phobius"/>
    </source>
</evidence>
<comment type="similarity">
    <text evidence="2 7">Belongs to the purine-cytosine permease (2.A.39) family.</text>
</comment>
<feature type="region of interest" description="Disordered" evidence="8">
    <location>
        <begin position="1"/>
        <end position="32"/>
    </location>
</feature>
<name>A0A2I1IQ87_9ACTO</name>
<keyword evidence="3 7" id="KW-0813">Transport</keyword>
<feature type="transmembrane region" description="Helical" evidence="9">
    <location>
        <begin position="105"/>
        <end position="127"/>
    </location>
</feature>
<evidence type="ECO:0000256" key="5">
    <source>
        <dbReference type="ARBA" id="ARBA00022989"/>
    </source>
</evidence>
<dbReference type="Proteomes" id="UP000235122">
    <property type="component" value="Unassembled WGS sequence"/>
</dbReference>
<evidence type="ECO:0000256" key="7">
    <source>
        <dbReference type="PIRNR" id="PIRNR002744"/>
    </source>
</evidence>
<feature type="compositionally biased region" description="Low complexity" evidence="8">
    <location>
        <begin position="1"/>
        <end position="10"/>
    </location>
</feature>
<feature type="transmembrane region" description="Helical" evidence="9">
    <location>
        <begin position="371"/>
        <end position="392"/>
    </location>
</feature>
<dbReference type="EMBL" id="PKKO01000001">
    <property type="protein sequence ID" value="PKY73284.1"/>
    <property type="molecule type" value="Genomic_DNA"/>
</dbReference>
<gene>
    <name evidence="10" type="ORF">CYJ19_01460</name>
</gene>
<accession>A0A2I1IQ87</accession>
<dbReference type="GO" id="GO:0022857">
    <property type="term" value="F:transmembrane transporter activity"/>
    <property type="evidence" value="ECO:0007669"/>
    <property type="project" value="InterPro"/>
</dbReference>
<feature type="transmembrane region" description="Helical" evidence="9">
    <location>
        <begin position="245"/>
        <end position="271"/>
    </location>
</feature>
<keyword evidence="11" id="KW-1185">Reference proteome</keyword>
<evidence type="ECO:0000313" key="11">
    <source>
        <dbReference type="Proteomes" id="UP000235122"/>
    </source>
</evidence>
<dbReference type="PANTHER" id="PTHR31806:SF1">
    <property type="entry name" value="PURINE-CYTOSINE PERMEASE FCY2-RELATED"/>
    <property type="match status" value="1"/>
</dbReference>
<dbReference type="AlphaFoldDB" id="A0A2I1IQ87"/>
<organism evidence="10 11">
    <name type="scientific">Winkia neuii</name>
    <dbReference type="NCBI Taxonomy" id="33007"/>
    <lineage>
        <taxon>Bacteria</taxon>
        <taxon>Bacillati</taxon>
        <taxon>Actinomycetota</taxon>
        <taxon>Actinomycetes</taxon>
        <taxon>Actinomycetales</taxon>
        <taxon>Actinomycetaceae</taxon>
        <taxon>Winkia</taxon>
    </lineage>
</organism>
<dbReference type="InterPro" id="IPR001248">
    <property type="entry name" value="Pur-cyt_permease"/>
</dbReference>
<reference evidence="10 11" key="1">
    <citation type="submission" date="2017-12" db="EMBL/GenBank/DDBJ databases">
        <title>Phylogenetic diversity of female urinary microbiome.</title>
        <authorList>
            <person name="Thomas-White K."/>
            <person name="Wolfe A.J."/>
        </authorList>
    </citation>
    <scope>NUCLEOTIDE SEQUENCE [LARGE SCALE GENOMIC DNA]</scope>
    <source>
        <strain evidence="10 11">UMB0402</strain>
    </source>
</reference>
<evidence type="ECO:0000256" key="3">
    <source>
        <dbReference type="ARBA" id="ARBA00022448"/>
    </source>
</evidence>
<feature type="transmembrane region" description="Helical" evidence="9">
    <location>
        <begin position="444"/>
        <end position="466"/>
    </location>
</feature>
<keyword evidence="5 9" id="KW-1133">Transmembrane helix</keyword>
<dbReference type="RefSeq" id="WP_024330681.1">
    <property type="nucleotide sequence ID" value="NZ_JASOXK010000001.1"/>
</dbReference>
<dbReference type="GO" id="GO:0005886">
    <property type="term" value="C:plasma membrane"/>
    <property type="evidence" value="ECO:0007669"/>
    <property type="project" value="TreeGrafter"/>
</dbReference>
<dbReference type="PANTHER" id="PTHR31806">
    <property type="entry name" value="PURINE-CYTOSINE PERMEASE FCY2-RELATED"/>
    <property type="match status" value="1"/>
</dbReference>
<evidence type="ECO:0000256" key="2">
    <source>
        <dbReference type="ARBA" id="ARBA00008974"/>
    </source>
</evidence>
<evidence type="ECO:0000256" key="4">
    <source>
        <dbReference type="ARBA" id="ARBA00022692"/>
    </source>
</evidence>
<proteinExistence type="inferred from homology"/>
<evidence type="ECO:0000313" key="10">
    <source>
        <dbReference type="EMBL" id="PKY73284.1"/>
    </source>
</evidence>
<comment type="caution">
    <text evidence="10">The sequence shown here is derived from an EMBL/GenBank/DDBJ whole genome shotgun (WGS) entry which is preliminary data.</text>
</comment>
<feature type="transmembrane region" description="Helical" evidence="9">
    <location>
        <begin position="148"/>
        <end position="169"/>
    </location>
</feature>
<dbReference type="Gene3D" id="1.10.4160.10">
    <property type="entry name" value="Hydantoin permease"/>
    <property type="match status" value="1"/>
</dbReference>
<dbReference type="Pfam" id="PF02133">
    <property type="entry name" value="Transp_cyt_pur"/>
    <property type="match status" value="1"/>
</dbReference>
<dbReference type="STRING" id="33007.HMPREF3198_00933"/>
<feature type="transmembrane region" description="Helical" evidence="9">
    <location>
        <begin position="205"/>
        <end position="225"/>
    </location>
</feature>
<feature type="transmembrane region" description="Helical" evidence="9">
    <location>
        <begin position="66"/>
        <end position="85"/>
    </location>
</feature>
<evidence type="ECO:0000256" key="1">
    <source>
        <dbReference type="ARBA" id="ARBA00004141"/>
    </source>
</evidence>
<feature type="transmembrane region" description="Helical" evidence="9">
    <location>
        <begin position="175"/>
        <end position="193"/>
    </location>
</feature>
<sequence>MATKEGSSTSKKSEGSNLESRTIEPVPRSERHGKASSQFTLWLGANLQITAIVNGTLGVLVGADPIWAIIGMLIGNVLAGAVTALHSAQGPKLGLPQMISSRAQFGVYGAILPLVLTVLMYIGFAGTGTVLSGQAINRMFGMGIERPTFGIIIFGVITAIIAVLGYKYIHKLGNLASWAGLIMLAYLGIRMFTKYDVFAAFHGNHFHFVSFLLCIALGAGWQLTFGPYVADYSRYLPFETSSSSVFWWTLGGLVCGAQISMIFGVLLASLPTAEGQGFITNQVGFLGTLGGGGFIAIIIYLVITIGKLTVNTLNAYGGCMTIMTTMSSFSSDKQKGFNQKVRTGIIVAFIAASVIFALVASADFLASFKSFILTLLMAFTPWTAINLIDYYLISKERVDIPALYDPNGRYGKYNVPALTAYIVGILAQIPFLNSDFFTGPLTKVLGGADISWIVGLIVPAIIYWAWGRKAVSVPEHTVYFYDDEKEPVK</sequence>
<comment type="subcellular location">
    <subcellularLocation>
        <location evidence="1">Membrane</location>
        <topology evidence="1">Multi-pass membrane protein</topology>
    </subcellularLocation>
</comment>
<feature type="transmembrane region" description="Helical" evidence="9">
    <location>
        <begin position="413"/>
        <end position="432"/>
    </location>
</feature>
<keyword evidence="6 7" id="KW-0472">Membrane</keyword>
<dbReference type="GeneID" id="35866245"/>
<feature type="transmembrane region" description="Helical" evidence="9">
    <location>
        <begin position="343"/>
        <end position="365"/>
    </location>
</feature>
<feature type="transmembrane region" description="Helical" evidence="9">
    <location>
        <begin position="39"/>
        <end position="61"/>
    </location>
</feature>
<feature type="transmembrane region" description="Helical" evidence="9">
    <location>
        <begin position="283"/>
        <end position="303"/>
    </location>
</feature>
<dbReference type="PIRSF" id="PIRSF002744">
    <property type="entry name" value="Pur-cyt_permease"/>
    <property type="match status" value="1"/>
</dbReference>
<evidence type="ECO:0000256" key="6">
    <source>
        <dbReference type="ARBA" id="ARBA00023136"/>
    </source>
</evidence>
<protein>
    <submittedName>
        <fullName evidence="10">Cytosine permease</fullName>
    </submittedName>
</protein>
<keyword evidence="4 9" id="KW-0812">Transmembrane</keyword>
<evidence type="ECO:0000256" key="8">
    <source>
        <dbReference type="SAM" id="MobiDB-lite"/>
    </source>
</evidence>
<dbReference type="CDD" id="cd11484">
    <property type="entry name" value="SLC-NCS1sbd_CobB-like"/>
    <property type="match status" value="1"/>
</dbReference>